<dbReference type="SMART" id="SM01252">
    <property type="entry name" value="KilA-N"/>
    <property type="match status" value="1"/>
</dbReference>
<dbReference type="InterPro" id="IPR002110">
    <property type="entry name" value="Ankyrin_rpt"/>
</dbReference>
<feature type="coiled-coil region" evidence="4">
    <location>
        <begin position="510"/>
        <end position="561"/>
    </location>
</feature>
<evidence type="ECO:0000256" key="5">
    <source>
        <dbReference type="SAM" id="MobiDB-lite"/>
    </source>
</evidence>
<dbReference type="InterPro" id="IPR018004">
    <property type="entry name" value="KilA/APSES_HTH"/>
</dbReference>
<dbReference type="PROSITE" id="PS50297">
    <property type="entry name" value="ANK_REP_REGION"/>
    <property type="match status" value="2"/>
</dbReference>
<evidence type="ECO:0000313" key="8">
    <source>
        <dbReference type="Proteomes" id="UP000274822"/>
    </source>
</evidence>
<dbReference type="SMART" id="SM00248">
    <property type="entry name" value="ANK"/>
    <property type="match status" value="2"/>
</dbReference>
<reference evidence="7 8" key="1">
    <citation type="journal article" date="2018" name="New Phytol.">
        <title>Phylogenomics of Endogonaceae and evolution of mycorrhizas within Mucoromycota.</title>
        <authorList>
            <person name="Chang Y."/>
            <person name="Desiro A."/>
            <person name="Na H."/>
            <person name="Sandor L."/>
            <person name="Lipzen A."/>
            <person name="Clum A."/>
            <person name="Barry K."/>
            <person name="Grigoriev I.V."/>
            <person name="Martin F.M."/>
            <person name="Stajich J.E."/>
            <person name="Smith M.E."/>
            <person name="Bonito G."/>
            <person name="Spatafora J.W."/>
        </authorList>
    </citation>
    <scope>NUCLEOTIDE SEQUENCE [LARGE SCALE GENOMIC DNA]</scope>
    <source>
        <strain evidence="7 8">AD002</strain>
    </source>
</reference>
<dbReference type="Pfam" id="PF12796">
    <property type="entry name" value="Ank_2"/>
    <property type="match status" value="1"/>
</dbReference>
<dbReference type="Gene3D" id="1.25.40.20">
    <property type="entry name" value="Ankyrin repeat-containing domain"/>
    <property type="match status" value="1"/>
</dbReference>
<dbReference type="GO" id="GO:0001228">
    <property type="term" value="F:DNA-binding transcription activator activity, RNA polymerase II-specific"/>
    <property type="evidence" value="ECO:0007669"/>
    <property type="project" value="UniProtKB-ARBA"/>
</dbReference>
<accession>A0A433QNL8</accession>
<dbReference type="FunFam" id="3.10.260.10:FF:000001">
    <property type="entry name" value="APSES transcription factor (MbpA)"/>
    <property type="match status" value="1"/>
</dbReference>
<keyword evidence="8" id="KW-1185">Reference proteome</keyword>
<dbReference type="Pfam" id="PF04383">
    <property type="entry name" value="KilA-N"/>
    <property type="match status" value="1"/>
</dbReference>
<feature type="compositionally biased region" description="Basic and acidic residues" evidence="5">
    <location>
        <begin position="584"/>
        <end position="595"/>
    </location>
</feature>
<name>A0A433QNL8_9FUNG</name>
<feature type="repeat" description="ANK" evidence="3">
    <location>
        <begin position="381"/>
        <end position="413"/>
    </location>
</feature>
<sequence length="802" mass="88457">MTANIYSAVYSGVPVYEMMCRGIAVMRRRADSYLNATQILKVAGIEKGKRTKILEREVLIGEHEKVQGGYGKYQGTWIPFEKGKELAERYQVEPYLRPLMEYDPHAAARSGGVDRTPTKEQAMAAQRKQQQQHPPGTTTSSPLNSTMHGAMSMMASTAASTSPMTSSSPLRGYNQSQEPPRKKMKASSPFSSSVNGYAYSPPDNSMAHIGEASNATEGSGERHRAVLMAIFLNEDPNHIPDLLTNPNSPADLDIELVIDDQGHTALHWAAALARINILQLLVNKGANVRKTNFTGETALMRAVLVTNNYDNESFPQLLEIIADSIQICDRKNRTVFHHIALTAGIKGRAPASRYYMECLLEFIARHRGGDFASIVDVQDNNGDTALNIAARVGNKSIVDQLLDVGANRYIENKVGLKPEDFGIEDVKEDGSDSDIGNSRNERHSPHRQTRESTPIDGGRSTTVPIISSSSSAHVAVSSPKPLVPSKRGREIVSAVQKIVDELDAEFSGELQLKQQEIQETQLELRAATKELADARRSIQQFRTQAQQLAEAQQKIRNLETALNQEVIPANNIEDDDPPATGVQERPDSQGVHGDDVDSFFNVPDSGFAGSDESGLDEDHDEATDGAEEEDDNEKENDASGGVKMETRLEQLNDTNAETASPPAVTTRIPKKKTPPKYVPPNEHVRRPLLQHQNGHGPLTREQRLERQVRMLQARVAAYVKNDAELRAQVTTLRSHSTERELQCKKLIATCCNIQLEQVDELLQPLMQAVESDGRDLDLSRVAGFMTKVKQQESILVSSNEGR</sequence>
<feature type="region of interest" description="Disordered" evidence="5">
    <location>
        <begin position="566"/>
        <end position="700"/>
    </location>
</feature>
<proteinExistence type="predicted"/>
<keyword evidence="1" id="KW-0677">Repeat</keyword>
<feature type="region of interest" description="Disordered" evidence="5">
    <location>
        <begin position="107"/>
        <end position="193"/>
    </location>
</feature>
<dbReference type="Gene3D" id="3.10.260.10">
    <property type="entry name" value="Transcription regulator HTH, APSES-type DNA-binding domain"/>
    <property type="match status" value="1"/>
</dbReference>
<evidence type="ECO:0000256" key="2">
    <source>
        <dbReference type="ARBA" id="ARBA00023043"/>
    </source>
</evidence>
<dbReference type="InterPro" id="IPR036770">
    <property type="entry name" value="Ankyrin_rpt-contain_sf"/>
</dbReference>
<dbReference type="GO" id="GO:0033309">
    <property type="term" value="C:SBF transcription complex"/>
    <property type="evidence" value="ECO:0007669"/>
    <property type="project" value="TreeGrafter"/>
</dbReference>
<dbReference type="SUPFAM" id="SSF48403">
    <property type="entry name" value="Ankyrin repeat"/>
    <property type="match status" value="1"/>
</dbReference>
<dbReference type="PANTHER" id="PTHR43828:SF3">
    <property type="entry name" value="CHROMO DOMAIN-CONTAINING PROTEIN"/>
    <property type="match status" value="1"/>
</dbReference>
<keyword evidence="4" id="KW-0175">Coiled coil</keyword>
<dbReference type="InterPro" id="IPR051642">
    <property type="entry name" value="SWI6-like"/>
</dbReference>
<dbReference type="InterPro" id="IPR036887">
    <property type="entry name" value="HTH_APSES_sf"/>
</dbReference>
<dbReference type="PROSITE" id="PS51299">
    <property type="entry name" value="HTH_APSES"/>
    <property type="match status" value="1"/>
</dbReference>
<feature type="compositionally biased region" description="Acidic residues" evidence="5">
    <location>
        <begin position="613"/>
        <end position="634"/>
    </location>
</feature>
<dbReference type="Proteomes" id="UP000274822">
    <property type="component" value="Unassembled WGS sequence"/>
</dbReference>
<feature type="compositionally biased region" description="Polar residues" evidence="5">
    <location>
        <begin position="133"/>
        <end position="144"/>
    </location>
</feature>
<dbReference type="AlphaFoldDB" id="A0A433QNL8"/>
<evidence type="ECO:0000313" key="7">
    <source>
        <dbReference type="EMBL" id="RUS31382.1"/>
    </source>
</evidence>
<organism evidence="7 8">
    <name type="scientific">Jimgerdemannia flammicorona</name>
    <dbReference type="NCBI Taxonomy" id="994334"/>
    <lineage>
        <taxon>Eukaryota</taxon>
        <taxon>Fungi</taxon>
        <taxon>Fungi incertae sedis</taxon>
        <taxon>Mucoromycota</taxon>
        <taxon>Mucoromycotina</taxon>
        <taxon>Endogonomycetes</taxon>
        <taxon>Endogonales</taxon>
        <taxon>Endogonaceae</taxon>
        <taxon>Jimgerdemannia</taxon>
    </lineage>
</organism>
<feature type="region of interest" description="Disordered" evidence="5">
    <location>
        <begin position="423"/>
        <end position="462"/>
    </location>
</feature>
<dbReference type="EMBL" id="RBNJ01003007">
    <property type="protein sequence ID" value="RUS31382.1"/>
    <property type="molecule type" value="Genomic_DNA"/>
</dbReference>
<comment type="caution">
    <text evidence="7">The sequence shown here is derived from an EMBL/GenBank/DDBJ whole genome shotgun (WGS) entry which is preliminary data.</text>
</comment>
<protein>
    <recommendedName>
        <fullName evidence="6">HTH APSES-type domain-containing protein</fullName>
    </recommendedName>
</protein>
<feature type="compositionally biased region" description="Low complexity" evidence="5">
    <location>
        <begin position="145"/>
        <end position="168"/>
    </location>
</feature>
<feature type="repeat" description="ANK" evidence="3">
    <location>
        <begin position="261"/>
        <end position="293"/>
    </location>
</feature>
<dbReference type="PANTHER" id="PTHR43828">
    <property type="entry name" value="ASPARAGINASE"/>
    <property type="match status" value="1"/>
</dbReference>
<gene>
    <name evidence="7" type="ORF">BC938DRAFT_477913</name>
</gene>
<dbReference type="GO" id="GO:0030907">
    <property type="term" value="C:MBF transcription complex"/>
    <property type="evidence" value="ECO:0007669"/>
    <property type="project" value="TreeGrafter"/>
</dbReference>
<dbReference type="Pfam" id="PF00023">
    <property type="entry name" value="Ank"/>
    <property type="match status" value="1"/>
</dbReference>
<evidence type="ECO:0000256" key="3">
    <source>
        <dbReference type="PROSITE-ProRule" id="PRU00023"/>
    </source>
</evidence>
<evidence type="ECO:0000259" key="6">
    <source>
        <dbReference type="PROSITE" id="PS51299"/>
    </source>
</evidence>
<dbReference type="InterPro" id="IPR003163">
    <property type="entry name" value="Tscrpt_reg_HTH_APSES-type"/>
</dbReference>
<dbReference type="GO" id="GO:0003677">
    <property type="term" value="F:DNA binding"/>
    <property type="evidence" value="ECO:0007669"/>
    <property type="project" value="InterPro"/>
</dbReference>
<feature type="compositionally biased region" description="Low complexity" evidence="5">
    <location>
        <begin position="121"/>
        <end position="132"/>
    </location>
</feature>
<dbReference type="SUPFAM" id="SSF54616">
    <property type="entry name" value="DNA-binding domain of Mlu1-box binding protein MBP1"/>
    <property type="match status" value="1"/>
</dbReference>
<dbReference type="PROSITE" id="PS50088">
    <property type="entry name" value="ANK_REPEAT"/>
    <property type="match status" value="2"/>
</dbReference>
<evidence type="ECO:0000256" key="1">
    <source>
        <dbReference type="ARBA" id="ARBA00022737"/>
    </source>
</evidence>
<evidence type="ECO:0000256" key="4">
    <source>
        <dbReference type="SAM" id="Coils"/>
    </source>
</evidence>
<keyword evidence="2 3" id="KW-0040">ANK repeat</keyword>
<feature type="domain" description="HTH APSES-type" evidence="6">
    <location>
        <begin position="5"/>
        <end position="111"/>
    </location>
</feature>